<feature type="transmembrane region" description="Helical" evidence="11">
    <location>
        <begin position="106"/>
        <end position="129"/>
    </location>
</feature>
<dbReference type="InterPro" id="IPR051789">
    <property type="entry name" value="Bact_Polyamine_Transport"/>
</dbReference>
<accession>A0ABT8XAB4</accession>
<organism evidence="13 14">
    <name type="scientific">Shinella curvata</name>
    <dbReference type="NCBI Taxonomy" id="1817964"/>
    <lineage>
        <taxon>Bacteria</taxon>
        <taxon>Pseudomonadati</taxon>
        <taxon>Pseudomonadota</taxon>
        <taxon>Alphaproteobacteria</taxon>
        <taxon>Hyphomicrobiales</taxon>
        <taxon>Rhizobiaceae</taxon>
        <taxon>Shinella</taxon>
    </lineage>
</organism>
<evidence type="ECO:0000256" key="9">
    <source>
        <dbReference type="ARBA" id="ARBA00037216"/>
    </source>
</evidence>
<evidence type="ECO:0000259" key="12">
    <source>
        <dbReference type="PROSITE" id="PS50928"/>
    </source>
</evidence>
<dbReference type="Proteomes" id="UP001177080">
    <property type="component" value="Unassembled WGS sequence"/>
</dbReference>
<keyword evidence="14" id="KW-1185">Reference proteome</keyword>
<feature type="domain" description="ABC transmembrane type-1" evidence="12">
    <location>
        <begin position="66"/>
        <end position="255"/>
    </location>
</feature>
<evidence type="ECO:0000256" key="3">
    <source>
        <dbReference type="ARBA" id="ARBA00022448"/>
    </source>
</evidence>
<dbReference type="InterPro" id="IPR000515">
    <property type="entry name" value="MetI-like"/>
</dbReference>
<sequence>MSIRHDVKRYPGLGPLTIFFFLYLYVPLAVIVVYSFNANRVAGVWTGFSLKWYGSALNNAALMSALETSLTIAAVATVVSTLIALSAALAIIRGKNVRFRKLSETVVNLPLLLPEIVLAVATLILFSLLDIQNGLVRLIVAHSAFCTPFAFLPIRARLQGMSLDLEEASADLYANSWTTFRRVTLPLIFPGVFSGAMLAFLISMDDFITSNLLATGGSTTLPVYIFSLIRAGTSPELNAIATLLILASLVLATAALLVAARGTRDNPEH</sequence>
<evidence type="ECO:0000256" key="11">
    <source>
        <dbReference type="RuleBase" id="RU363032"/>
    </source>
</evidence>
<evidence type="ECO:0000256" key="4">
    <source>
        <dbReference type="ARBA" id="ARBA00022475"/>
    </source>
</evidence>
<evidence type="ECO:0000313" key="13">
    <source>
        <dbReference type="EMBL" id="MDO6120682.1"/>
    </source>
</evidence>
<protein>
    <recommendedName>
        <fullName evidence="10">Spermidine/putrescine transport system permease protein PotC</fullName>
    </recommendedName>
</protein>
<feature type="transmembrane region" description="Helical" evidence="11">
    <location>
        <begin position="239"/>
        <end position="260"/>
    </location>
</feature>
<feature type="transmembrane region" description="Helical" evidence="11">
    <location>
        <begin position="12"/>
        <end position="36"/>
    </location>
</feature>
<comment type="similarity">
    <text evidence="2">Belongs to the binding-protein-dependent transport system permease family. CysTW subfamily.</text>
</comment>
<keyword evidence="8 11" id="KW-0472">Membrane</keyword>
<evidence type="ECO:0000256" key="8">
    <source>
        <dbReference type="ARBA" id="ARBA00023136"/>
    </source>
</evidence>
<keyword evidence="5" id="KW-0997">Cell inner membrane</keyword>
<comment type="subcellular location">
    <subcellularLocation>
        <location evidence="1">Cell inner membrane</location>
        <topology evidence="1">Multi-pass membrane protein</topology>
    </subcellularLocation>
    <subcellularLocation>
        <location evidence="11">Cell membrane</location>
        <topology evidence="11">Multi-pass membrane protein</topology>
    </subcellularLocation>
</comment>
<gene>
    <name evidence="13" type="ORF">GB928_005745</name>
</gene>
<evidence type="ECO:0000256" key="2">
    <source>
        <dbReference type="ARBA" id="ARBA00007069"/>
    </source>
</evidence>
<keyword evidence="4" id="KW-1003">Cell membrane</keyword>
<dbReference type="Pfam" id="PF00528">
    <property type="entry name" value="BPD_transp_1"/>
    <property type="match status" value="1"/>
</dbReference>
<dbReference type="Gene3D" id="1.10.3720.10">
    <property type="entry name" value="MetI-like"/>
    <property type="match status" value="1"/>
</dbReference>
<proteinExistence type="inferred from homology"/>
<dbReference type="PANTHER" id="PTHR43848:SF5">
    <property type="entry name" value="SPERMIDINE_PUTRESCINE TRANSPORT SYSTEM PERMEASE PROTEIN POTC"/>
    <property type="match status" value="1"/>
</dbReference>
<dbReference type="InterPro" id="IPR035906">
    <property type="entry name" value="MetI-like_sf"/>
</dbReference>
<evidence type="ECO:0000313" key="14">
    <source>
        <dbReference type="Proteomes" id="UP001177080"/>
    </source>
</evidence>
<evidence type="ECO:0000256" key="5">
    <source>
        <dbReference type="ARBA" id="ARBA00022519"/>
    </source>
</evidence>
<dbReference type="PANTHER" id="PTHR43848">
    <property type="entry name" value="PUTRESCINE TRANSPORT SYSTEM PERMEASE PROTEIN POTI"/>
    <property type="match status" value="1"/>
</dbReference>
<dbReference type="EMBL" id="WHSC02000002">
    <property type="protein sequence ID" value="MDO6120682.1"/>
    <property type="molecule type" value="Genomic_DNA"/>
</dbReference>
<dbReference type="RefSeq" id="WP_244761870.1">
    <property type="nucleotide sequence ID" value="NZ_JALJCJ010000004.1"/>
</dbReference>
<evidence type="ECO:0000256" key="7">
    <source>
        <dbReference type="ARBA" id="ARBA00022989"/>
    </source>
</evidence>
<feature type="transmembrane region" description="Helical" evidence="11">
    <location>
        <begin position="208"/>
        <end position="227"/>
    </location>
</feature>
<reference evidence="13" key="1">
    <citation type="submission" date="2022-04" db="EMBL/GenBank/DDBJ databases">
        <title>Shinella lacus sp. nov., a novel member of the genus Shinella from water.</title>
        <authorList>
            <person name="Deng Y."/>
        </authorList>
    </citation>
    <scope>NUCLEOTIDE SEQUENCE</scope>
    <source>
        <strain evidence="13">JCM 31239</strain>
    </source>
</reference>
<feature type="transmembrane region" description="Helical" evidence="11">
    <location>
        <begin position="183"/>
        <end position="202"/>
    </location>
</feature>
<evidence type="ECO:0000256" key="6">
    <source>
        <dbReference type="ARBA" id="ARBA00022692"/>
    </source>
</evidence>
<evidence type="ECO:0000256" key="1">
    <source>
        <dbReference type="ARBA" id="ARBA00004429"/>
    </source>
</evidence>
<comment type="caution">
    <text evidence="13">The sequence shown here is derived from an EMBL/GenBank/DDBJ whole genome shotgun (WGS) entry which is preliminary data.</text>
</comment>
<comment type="function">
    <text evidence="9">Required for the activity of the bacterial periplasmic transport system of putrescine and spermidine.</text>
</comment>
<keyword evidence="6 11" id="KW-0812">Transmembrane</keyword>
<dbReference type="PROSITE" id="PS50928">
    <property type="entry name" value="ABC_TM1"/>
    <property type="match status" value="1"/>
</dbReference>
<evidence type="ECO:0000256" key="10">
    <source>
        <dbReference type="ARBA" id="ARBA00039580"/>
    </source>
</evidence>
<dbReference type="SUPFAM" id="SSF161098">
    <property type="entry name" value="MetI-like"/>
    <property type="match status" value="1"/>
</dbReference>
<name>A0ABT8XAB4_9HYPH</name>
<feature type="transmembrane region" description="Helical" evidence="11">
    <location>
        <begin position="72"/>
        <end position="94"/>
    </location>
</feature>
<keyword evidence="3 11" id="KW-0813">Transport</keyword>
<keyword evidence="7 11" id="KW-1133">Transmembrane helix</keyword>
<dbReference type="CDD" id="cd06261">
    <property type="entry name" value="TM_PBP2"/>
    <property type="match status" value="1"/>
</dbReference>